<protein>
    <submittedName>
        <fullName evidence="1">Uncharacterized protein</fullName>
    </submittedName>
</protein>
<evidence type="ECO:0000313" key="2">
    <source>
        <dbReference type="Proteomes" id="UP000218113"/>
    </source>
</evidence>
<proteinExistence type="predicted"/>
<dbReference type="Proteomes" id="UP000218113">
    <property type="component" value="Unassembled WGS sequence"/>
</dbReference>
<evidence type="ECO:0000313" key="1">
    <source>
        <dbReference type="EMBL" id="PCI30971.1"/>
    </source>
</evidence>
<reference evidence="2" key="1">
    <citation type="submission" date="2017-08" db="EMBL/GenBank/DDBJ databases">
        <title>A dynamic microbial community with high functional redundancy inhabits the cold, oxic subseafloor aquifer.</title>
        <authorList>
            <person name="Tully B.J."/>
            <person name="Wheat C.G."/>
            <person name="Glazer B.T."/>
            <person name="Huber J.A."/>
        </authorList>
    </citation>
    <scope>NUCLEOTIDE SEQUENCE [LARGE SCALE GENOMIC DNA]</scope>
</reference>
<dbReference type="AlphaFoldDB" id="A0A2A4TC89"/>
<comment type="caution">
    <text evidence="1">The sequence shown here is derived from an EMBL/GenBank/DDBJ whole genome shotgun (WGS) entry which is preliminary data.</text>
</comment>
<accession>A0A2A4TC89</accession>
<name>A0A2A4TC89_9DELT</name>
<organism evidence="1 2">
    <name type="scientific">SAR324 cluster bacterium</name>
    <dbReference type="NCBI Taxonomy" id="2024889"/>
    <lineage>
        <taxon>Bacteria</taxon>
        <taxon>Deltaproteobacteria</taxon>
        <taxon>SAR324 cluster</taxon>
    </lineage>
</organism>
<sequence>MGYCDRIATENEKDIMLCNSIIKSGNYQSKDFMYEENKDSWVGDSFTLSEDGHIYFNEQNKQSIKISGLCNIYDELDYWLLIDENKITEVFENVSFDNLPINIQEQYQMSFKRA</sequence>
<dbReference type="EMBL" id="NVSR01000001">
    <property type="protein sequence ID" value="PCI30971.1"/>
    <property type="molecule type" value="Genomic_DNA"/>
</dbReference>
<gene>
    <name evidence="1" type="ORF">COB67_00515</name>
</gene>